<dbReference type="GO" id="GO:0003700">
    <property type="term" value="F:DNA-binding transcription factor activity"/>
    <property type="evidence" value="ECO:0007669"/>
    <property type="project" value="InterPro"/>
</dbReference>
<dbReference type="SMART" id="SM00347">
    <property type="entry name" value="HTH_MARR"/>
    <property type="match status" value="1"/>
</dbReference>
<evidence type="ECO:0000313" key="5">
    <source>
        <dbReference type="Proteomes" id="UP000317039"/>
    </source>
</evidence>
<dbReference type="InterPro" id="IPR039422">
    <property type="entry name" value="MarR/SlyA-like"/>
</dbReference>
<dbReference type="InterPro" id="IPR000835">
    <property type="entry name" value="HTH_MarR-typ"/>
</dbReference>
<reference evidence="2 5" key="2">
    <citation type="submission" date="2019-07" db="EMBL/GenBank/DDBJ databases">
        <title>Complete Genome Sequence and Methylome Analysis of Nocardia otitidis-caviarum NEB252.</title>
        <authorList>
            <person name="Fomenkov A."/>
            <person name="Anton B.P."/>
            <person name="Vincze T."/>
            <person name="Roberts R.J."/>
        </authorList>
    </citation>
    <scope>NUCLEOTIDE SEQUENCE [LARGE SCALE GENOMIC DNA]</scope>
    <source>
        <strain evidence="2 5">NEB252</strain>
    </source>
</reference>
<dbReference type="EMBL" id="UGRY01000002">
    <property type="protein sequence ID" value="SUA73659.1"/>
    <property type="molecule type" value="Genomic_DNA"/>
</dbReference>
<dbReference type="AlphaFoldDB" id="A0A378YBC5"/>
<dbReference type="Proteomes" id="UP000255467">
    <property type="component" value="Unassembled WGS sequence"/>
</dbReference>
<dbReference type="Gene3D" id="1.10.10.10">
    <property type="entry name" value="Winged helix-like DNA-binding domain superfamily/Winged helix DNA-binding domain"/>
    <property type="match status" value="1"/>
</dbReference>
<organism evidence="3 4">
    <name type="scientific">Nocardia otitidiscaviarum</name>
    <dbReference type="NCBI Taxonomy" id="1823"/>
    <lineage>
        <taxon>Bacteria</taxon>
        <taxon>Bacillati</taxon>
        <taxon>Actinomycetota</taxon>
        <taxon>Actinomycetes</taxon>
        <taxon>Mycobacteriales</taxon>
        <taxon>Nocardiaceae</taxon>
        <taxon>Nocardia</taxon>
    </lineage>
</organism>
<dbReference type="KEGG" id="nod:FOH10_00045"/>
<dbReference type="Pfam" id="PF12802">
    <property type="entry name" value="MarR_2"/>
    <property type="match status" value="1"/>
</dbReference>
<dbReference type="InterPro" id="IPR036388">
    <property type="entry name" value="WH-like_DNA-bd_sf"/>
</dbReference>
<name>A0A378YBC5_9NOCA</name>
<dbReference type="InterPro" id="IPR036390">
    <property type="entry name" value="WH_DNA-bd_sf"/>
</dbReference>
<dbReference type="SUPFAM" id="SSF46785">
    <property type="entry name" value="Winged helix' DNA-binding domain"/>
    <property type="match status" value="1"/>
</dbReference>
<dbReference type="PANTHER" id="PTHR33164:SF99">
    <property type="entry name" value="MARR FAMILY REGULATORY PROTEIN"/>
    <property type="match status" value="1"/>
</dbReference>
<keyword evidence="4" id="KW-1185">Reference proteome</keyword>
<feature type="domain" description="HTH marR-type" evidence="1">
    <location>
        <begin position="1"/>
        <end position="142"/>
    </location>
</feature>
<dbReference type="Proteomes" id="UP000317039">
    <property type="component" value="Chromosome"/>
</dbReference>
<proteinExistence type="predicted"/>
<accession>A0A378YBC5</accession>
<evidence type="ECO:0000313" key="3">
    <source>
        <dbReference type="EMBL" id="SUA73659.1"/>
    </source>
</evidence>
<dbReference type="PANTHER" id="PTHR33164">
    <property type="entry name" value="TRANSCRIPTIONAL REGULATOR, MARR FAMILY"/>
    <property type="match status" value="1"/>
</dbReference>
<dbReference type="EMBL" id="CP041695">
    <property type="protein sequence ID" value="QDP77363.1"/>
    <property type="molecule type" value="Genomic_DNA"/>
</dbReference>
<dbReference type="GeneID" id="80330793"/>
<dbReference type="GO" id="GO:0006950">
    <property type="term" value="P:response to stress"/>
    <property type="evidence" value="ECO:0007669"/>
    <property type="project" value="TreeGrafter"/>
</dbReference>
<reference evidence="3 4" key="1">
    <citation type="submission" date="2018-06" db="EMBL/GenBank/DDBJ databases">
        <authorList>
            <consortium name="Pathogen Informatics"/>
            <person name="Doyle S."/>
        </authorList>
    </citation>
    <scope>NUCLEOTIDE SEQUENCE [LARGE SCALE GENOMIC DNA]</scope>
    <source>
        <strain evidence="3 4">NCTC1934</strain>
    </source>
</reference>
<evidence type="ECO:0000259" key="1">
    <source>
        <dbReference type="PROSITE" id="PS50995"/>
    </source>
</evidence>
<dbReference type="OrthoDB" id="122135at2"/>
<dbReference type="PROSITE" id="PS50995">
    <property type="entry name" value="HTH_MARR_2"/>
    <property type="match status" value="1"/>
</dbReference>
<evidence type="ECO:0000313" key="2">
    <source>
        <dbReference type="EMBL" id="QDP77363.1"/>
    </source>
</evidence>
<protein>
    <submittedName>
        <fullName evidence="2 3">MarR family</fullName>
    </submittedName>
</protein>
<gene>
    <name evidence="2" type="ORF">FOH10_00045</name>
    <name evidence="3" type="ORF">NCTC1934_01106</name>
</gene>
<sequence length="162" mass="17602">MSDLELAELDIPTLAMLTGEAVRARVTQQVHDMGFTDIRPAHGYIFQHLIDRNPTVGELASLLGMTQQGASKLVVELEKLGYVSRTSDPADHRVRRIALTGRGTACITAAREARAKWQSVLVRQLGASGTAALTTGLAAFAEQLGIEDAVRHRQVQLPPHEQ</sequence>
<evidence type="ECO:0000313" key="4">
    <source>
        <dbReference type="Proteomes" id="UP000255467"/>
    </source>
</evidence>
<dbReference type="RefSeq" id="WP_039817554.1">
    <property type="nucleotide sequence ID" value="NZ_CP041695.1"/>
</dbReference>